<feature type="domain" description="Potassium channel" evidence="2">
    <location>
        <begin position="60"/>
        <end position="129"/>
    </location>
</feature>
<protein>
    <submittedName>
        <fullName evidence="3">Potassium channel LctB</fullName>
    </submittedName>
</protein>
<gene>
    <name evidence="3" type="ORF">J2S25_002146</name>
</gene>
<keyword evidence="3" id="KW-0813">Transport</keyword>
<dbReference type="EMBL" id="JAUSUN010000011">
    <property type="protein sequence ID" value="MDQ0413940.1"/>
    <property type="molecule type" value="Genomic_DNA"/>
</dbReference>
<reference evidence="3 4" key="1">
    <citation type="submission" date="2023-07" db="EMBL/GenBank/DDBJ databases">
        <title>Genomic Encyclopedia of Type Strains, Phase IV (KMG-IV): sequencing the most valuable type-strain genomes for metagenomic binning, comparative biology and taxonomic classification.</title>
        <authorList>
            <person name="Goeker M."/>
        </authorList>
    </citation>
    <scope>NUCLEOTIDE SEQUENCE [LARGE SCALE GENOMIC DNA]</scope>
    <source>
        <strain evidence="3 4">DSM 19598</strain>
    </source>
</reference>
<dbReference type="SUPFAM" id="SSF81324">
    <property type="entry name" value="Voltage-gated potassium channels"/>
    <property type="match status" value="1"/>
</dbReference>
<dbReference type="InterPro" id="IPR013099">
    <property type="entry name" value="K_chnl_dom"/>
</dbReference>
<feature type="transmembrane region" description="Helical" evidence="1">
    <location>
        <begin position="39"/>
        <end position="60"/>
    </location>
</feature>
<evidence type="ECO:0000313" key="3">
    <source>
        <dbReference type="EMBL" id="MDQ0413940.1"/>
    </source>
</evidence>
<sequence>MKMQFYFSVFLIVLAIFLSLRTLFIPQKLKGKHVSFENFFTFALIYATVMAGFGLLYYLLDLKGIWVLSDESMRPSTSSYERMSTSMYFSAITLFSVGYGDIAPVGVGRAIAVFEALVGYTIPAAFVTRAMLDQNRS</sequence>
<dbReference type="GO" id="GO:0034220">
    <property type="term" value="P:monoatomic ion transmembrane transport"/>
    <property type="evidence" value="ECO:0007669"/>
    <property type="project" value="UniProtKB-KW"/>
</dbReference>
<evidence type="ECO:0000256" key="1">
    <source>
        <dbReference type="SAM" id="Phobius"/>
    </source>
</evidence>
<keyword evidence="3" id="KW-0407">Ion channel</keyword>
<proteinExistence type="predicted"/>
<feature type="transmembrane region" description="Helical" evidence="1">
    <location>
        <begin position="111"/>
        <end position="132"/>
    </location>
</feature>
<comment type="caution">
    <text evidence="3">The sequence shown here is derived from an EMBL/GenBank/DDBJ whole genome shotgun (WGS) entry which is preliminary data.</text>
</comment>
<keyword evidence="1" id="KW-0472">Membrane</keyword>
<accession>A0ABU0FVU3</accession>
<organism evidence="3 4">
    <name type="scientific">Mesobacillus stamsii</name>
    <dbReference type="NCBI Taxonomy" id="225347"/>
    <lineage>
        <taxon>Bacteria</taxon>
        <taxon>Bacillati</taxon>
        <taxon>Bacillota</taxon>
        <taxon>Bacilli</taxon>
        <taxon>Bacillales</taxon>
        <taxon>Bacillaceae</taxon>
        <taxon>Mesobacillus</taxon>
    </lineage>
</organism>
<keyword evidence="1" id="KW-1133">Transmembrane helix</keyword>
<dbReference type="Proteomes" id="UP001242313">
    <property type="component" value="Unassembled WGS sequence"/>
</dbReference>
<name>A0ABU0FVU3_9BACI</name>
<keyword evidence="4" id="KW-1185">Reference proteome</keyword>
<dbReference type="Gene3D" id="1.10.287.70">
    <property type="match status" value="1"/>
</dbReference>
<keyword evidence="3" id="KW-0406">Ion transport</keyword>
<evidence type="ECO:0000259" key="2">
    <source>
        <dbReference type="Pfam" id="PF07885"/>
    </source>
</evidence>
<evidence type="ECO:0000313" key="4">
    <source>
        <dbReference type="Proteomes" id="UP001242313"/>
    </source>
</evidence>
<keyword evidence="1" id="KW-0812">Transmembrane</keyword>
<dbReference type="Pfam" id="PF07885">
    <property type="entry name" value="Ion_trans_2"/>
    <property type="match status" value="1"/>
</dbReference>